<dbReference type="EMBL" id="CP034464">
    <property type="protein sequence ID" value="AZP13514.1"/>
    <property type="molecule type" value="Genomic_DNA"/>
</dbReference>
<dbReference type="GO" id="GO:0016747">
    <property type="term" value="F:acyltransferase activity, transferring groups other than amino-acyl groups"/>
    <property type="evidence" value="ECO:0007669"/>
    <property type="project" value="InterPro"/>
</dbReference>
<dbReference type="OrthoDB" id="9805924at2"/>
<dbReference type="InterPro" id="IPR000182">
    <property type="entry name" value="GNAT_dom"/>
</dbReference>
<dbReference type="SUPFAM" id="SSF55729">
    <property type="entry name" value="Acyl-CoA N-acyltransferases (Nat)"/>
    <property type="match status" value="1"/>
</dbReference>
<name>A0A3Q9BU39_9BURK</name>
<reference evidence="2 3" key="1">
    <citation type="journal article" date="2011" name="Int. J. Syst. Evol. Microbiol.">
        <title>Description of Undibacterium oligocarboniphilum sp. nov., isolated from purified water, and Undibacterium pigrum strain CCUG 49012 as the type strain of Undibacterium parvum sp. nov., and emended descriptions of the genus Undibacterium and the species Undibacterium pigrum.</title>
        <authorList>
            <person name="Eder W."/>
            <person name="Wanner G."/>
            <person name="Ludwig W."/>
            <person name="Busse H.J."/>
            <person name="Ziemke-Kageler F."/>
            <person name="Lang E."/>
        </authorList>
    </citation>
    <scope>NUCLEOTIDE SEQUENCE [LARGE SCALE GENOMIC DNA]</scope>
    <source>
        <strain evidence="2 3">DSM 23061</strain>
    </source>
</reference>
<dbReference type="PROSITE" id="PS51186">
    <property type="entry name" value="GNAT"/>
    <property type="match status" value="1"/>
</dbReference>
<dbReference type="CDD" id="cd04301">
    <property type="entry name" value="NAT_SF"/>
    <property type="match status" value="1"/>
</dbReference>
<dbReference type="RefSeq" id="WP_126128886.1">
    <property type="nucleotide sequence ID" value="NZ_CP034464.1"/>
</dbReference>
<keyword evidence="3" id="KW-1185">Reference proteome</keyword>
<dbReference type="Pfam" id="PF00583">
    <property type="entry name" value="Acetyltransf_1"/>
    <property type="match status" value="1"/>
</dbReference>
<dbReference type="KEGG" id="upv:EJN92_16890"/>
<evidence type="ECO:0000259" key="1">
    <source>
        <dbReference type="PROSITE" id="PS51186"/>
    </source>
</evidence>
<accession>A0A3Q9BU39</accession>
<organism evidence="2 3">
    <name type="scientific">Undibacterium parvum</name>
    <dbReference type="NCBI Taxonomy" id="401471"/>
    <lineage>
        <taxon>Bacteria</taxon>
        <taxon>Pseudomonadati</taxon>
        <taxon>Pseudomonadota</taxon>
        <taxon>Betaproteobacteria</taxon>
        <taxon>Burkholderiales</taxon>
        <taxon>Oxalobacteraceae</taxon>
        <taxon>Undibacterium</taxon>
    </lineage>
</organism>
<dbReference type="AlphaFoldDB" id="A0A3Q9BU39"/>
<sequence>MTLELFMASSDEEIMGCFPAFKELRPLLELEKFLAQIRRQESQGYQILALQHEGRIKSVAGFRYMEFLGRGKVLFIDDLSTQQNARGNGFAGKILDRLNAQAKEAGCAALHLDSGYARHAAHRLYLEKGFQFNSHHLALVLE</sequence>
<protein>
    <submittedName>
        <fullName evidence="2">GNAT family N-acetyltransferase</fullName>
    </submittedName>
</protein>
<dbReference type="InterPro" id="IPR016181">
    <property type="entry name" value="Acyl_CoA_acyltransferase"/>
</dbReference>
<proteinExistence type="predicted"/>
<feature type="domain" description="N-acetyltransferase" evidence="1">
    <location>
        <begin position="4"/>
        <end position="142"/>
    </location>
</feature>
<dbReference type="Gene3D" id="3.40.630.30">
    <property type="match status" value="1"/>
</dbReference>
<evidence type="ECO:0000313" key="2">
    <source>
        <dbReference type="EMBL" id="AZP13514.1"/>
    </source>
</evidence>
<keyword evidence="2" id="KW-0808">Transferase</keyword>
<dbReference type="Proteomes" id="UP000275663">
    <property type="component" value="Chromosome"/>
</dbReference>
<evidence type="ECO:0000313" key="3">
    <source>
        <dbReference type="Proteomes" id="UP000275663"/>
    </source>
</evidence>
<gene>
    <name evidence="2" type="ORF">EJN92_16890</name>
</gene>